<reference evidence="12" key="1">
    <citation type="submission" date="2019-04" db="EMBL/GenBank/DDBJ databases">
        <authorList>
            <person name="Melise S."/>
            <person name="Noan J."/>
            <person name="Okalmin O."/>
        </authorList>
    </citation>
    <scope>NUCLEOTIDE SEQUENCE</scope>
    <source>
        <strain evidence="12">FN9</strain>
    </source>
</reference>
<dbReference type="GO" id="GO:0005525">
    <property type="term" value="F:GTP binding"/>
    <property type="evidence" value="ECO:0007669"/>
    <property type="project" value="InterPro"/>
</dbReference>
<protein>
    <recommendedName>
        <fullName evidence="2 8">Phosphoinositide phospholipase C</fullName>
        <ecNumber evidence="2 8">3.1.4.11</ecNumber>
    </recommendedName>
</protein>
<evidence type="ECO:0000256" key="9">
    <source>
        <dbReference type="SAM" id="MobiDB-lite"/>
    </source>
</evidence>
<sequence>MIHQPLPNLISHIHHGRIQQIAMKLSRLTLYMTLTAGCRGAYVQFQDCSEAHDSSSLIPESFRASVERGRDTFDWKFDFIAGLTNRNSCEVDLSNIVPRFSIVDHGNDTPYISGQIVNVSCLTSQRIGSRSKFTIITSFNRSTLLETYKTTFELTNSNNTALSCIKAVLTPAVPGPIRILGLWFPIITFALACVAACWPVRRGPGPNSSKNSLVARAIDVLAYIQFIFFSGSMSLKYPGFFQPLVGLSGWSTLMLPAGVVESRSPYARQGVNDGIYEHNGTITGAPGLELLTQMTGSAVKPQSWMNTFVLSLFVFVSLYIFSFIIHRLGNTNSNARSASANLESSFRTQYWAAVRLFLSCFMLPLSAWATYQFLDGTIFGYQNSVMAILVLTLLLAGFYWSWSQDPAMASLVIHGPTRARRKDKTDQKYCALIVFFLMLLRGCILGGLQTYNSVQVGLLLVCEAIHLMSMTYWIGFSYFASLPGILSMARIALSSINIGFLPGGTGHSGKILVAYIALCGHVIVLVCIFLIPTLFDLSKLAFGREPAVLSDIESDMQSTTADTLFGGNNELVKFSSSKSSVSNKTLWDMILSRETKMFGDKTVSRIQPEVLSLFMRKVQGEDEHTNVCDISRGFNGSSNTLVGSTQSDEQIKSAVDVSPDALASYLVCKGNLALPTAPTYQDLDRPINEYFISTSHNTYLLGRQVATRSKLEGYIEALSKGCRSVEIDCWDGLNGQPVVKHGYSLTTSVSFRSVINAIKEYAFVSSDMPLWLSLEVHCCSSQRDIMAQVMIEVFGSSLITEPLQGCLDTLPSPSQLRGKILIKAKMPQDMNTKDSDKEGRDTVKLDQTHNDAGSMPEKGDESAAVTNQLQRKGLQEDALQKLALYGAGKRLPHPDAIDSHRNFIYSMSETKLSKRISKEKPLGLIGTQHMVRVYPDPNRVDSSNFNPIKCWQHGVQMAALNYQTPDFNMRLNDAMFTGSLGYVIKAQPEPKQIRIAVDVLLVGGIHGLGADSPVYVELELILPDMPSQRVRTTAVSTHGAGTVFDQNLDISIGTKYPHLAFLHWSIKSLSNSRPMSTQSGIAKVSNLKKGYRILPLGVTEETGGFIFCTVTKTTVAVTEFTRDCREARSDLTSINGELSQLQLVLELLRDDTAISDDQILPESLQEQILSIIDNCSAVVSKINLVLDNHSGKVGVLKWATFGKSEVAGLRMSLEAHRGSLNLALELVSVSLSKAIKSDTAAIRTDVHDIKQDTSQIPQIMDELNRLRVIVAGGDVPAATIGQNYILQQYLDDLTSYAETVCNDVEWETDSIVHALSRSSSPSGPRIESPAPSAPVIQLETSADAGSQVASLPDTDTRVCNEGDKTYLQPTKIVSTLDTSKTTSQAKKKIVLVGDSACGKTALCRRFLEGTFLATEFQTIFETYAAQIDGVDLSLWDTSGMDDNDRLRPLSYPDADAVLICFSFDYPDSLENVVEKWIGEVVYFLPGVPCILVGLKKDLHYDEKTIKELRKYDQQPVTWDQVNDTAKRINAFRYVECSAKTGDGVKEVFDILVGPFFPAVKKRSNALKSMFKRWSSKYQSIGWADQFILAIVPLDVITMIVNAIRVSGPPWLKAKS</sequence>
<comment type="subcellular location">
    <subcellularLocation>
        <location evidence="1">Membrane</location>
    </subcellularLocation>
</comment>
<name>A0A4E9DES2_GIBZA</name>
<evidence type="ECO:0000256" key="7">
    <source>
        <dbReference type="ARBA" id="ARBA00023136"/>
    </source>
</evidence>
<dbReference type="PROSITE" id="PS51419">
    <property type="entry name" value="RAB"/>
    <property type="match status" value="1"/>
</dbReference>
<dbReference type="NCBIfam" id="TIGR00231">
    <property type="entry name" value="small_GTP"/>
    <property type="match status" value="1"/>
</dbReference>
<proteinExistence type="predicted"/>
<dbReference type="PROSITE" id="PS50008">
    <property type="entry name" value="PIPLC_Y_DOMAIN"/>
    <property type="match status" value="1"/>
</dbReference>
<dbReference type="Pfam" id="PF00071">
    <property type="entry name" value="Ras"/>
    <property type="match status" value="1"/>
</dbReference>
<dbReference type="GO" id="GO:0003924">
    <property type="term" value="F:GTPase activity"/>
    <property type="evidence" value="ECO:0007669"/>
    <property type="project" value="InterPro"/>
</dbReference>
<dbReference type="GO" id="GO:0048015">
    <property type="term" value="P:phosphatidylinositol-mediated signaling"/>
    <property type="evidence" value="ECO:0007669"/>
    <property type="project" value="TreeGrafter"/>
</dbReference>
<evidence type="ECO:0000256" key="3">
    <source>
        <dbReference type="ARBA" id="ARBA00022741"/>
    </source>
</evidence>
<dbReference type="PANTHER" id="PTHR10336">
    <property type="entry name" value="PHOSPHOINOSITIDE-SPECIFIC PHOSPHOLIPASE C FAMILY PROTEIN"/>
    <property type="match status" value="1"/>
</dbReference>
<evidence type="ECO:0000256" key="4">
    <source>
        <dbReference type="ARBA" id="ARBA00022801"/>
    </source>
</evidence>
<dbReference type="GO" id="GO:0051209">
    <property type="term" value="P:release of sequestered calcium ion into cytosol"/>
    <property type="evidence" value="ECO:0007669"/>
    <property type="project" value="TreeGrafter"/>
</dbReference>
<dbReference type="SUPFAM" id="SSF52540">
    <property type="entry name" value="P-loop containing nucleoside triphosphate hydrolases"/>
    <property type="match status" value="1"/>
</dbReference>
<evidence type="ECO:0000313" key="12">
    <source>
        <dbReference type="EMBL" id="VIO56546.1"/>
    </source>
</evidence>
<dbReference type="FunFam" id="3.40.50.300:FF:002060">
    <property type="entry name" value="Rho family GTPase"/>
    <property type="match status" value="1"/>
</dbReference>
<comment type="catalytic activity">
    <reaction evidence="8">
        <text>a 1,2-diacyl-sn-glycero-3-phospho-(1D-myo-inositol-4,5-bisphosphate) + H2O = 1D-myo-inositol 1,4,5-trisphosphate + a 1,2-diacyl-sn-glycerol + H(+)</text>
        <dbReference type="Rhea" id="RHEA:33179"/>
        <dbReference type="ChEBI" id="CHEBI:15377"/>
        <dbReference type="ChEBI" id="CHEBI:15378"/>
        <dbReference type="ChEBI" id="CHEBI:17815"/>
        <dbReference type="ChEBI" id="CHEBI:58456"/>
        <dbReference type="ChEBI" id="CHEBI:203600"/>
        <dbReference type="EC" id="3.1.4.11"/>
    </reaction>
</comment>
<dbReference type="PROSITE" id="PS50007">
    <property type="entry name" value="PIPLC_X_DOMAIN"/>
    <property type="match status" value="1"/>
</dbReference>
<keyword evidence="7 10" id="KW-0472">Membrane</keyword>
<dbReference type="SUPFAM" id="SSF51695">
    <property type="entry name" value="PLC-like phosphodiesterases"/>
    <property type="match status" value="1"/>
</dbReference>
<dbReference type="InterPro" id="IPR001806">
    <property type="entry name" value="Small_GTPase"/>
</dbReference>
<feature type="transmembrane region" description="Helical" evidence="10">
    <location>
        <begin position="213"/>
        <end position="235"/>
    </location>
</feature>
<dbReference type="InterPro" id="IPR035892">
    <property type="entry name" value="C2_domain_sf"/>
</dbReference>
<keyword evidence="6 8" id="KW-0443">Lipid metabolism</keyword>
<dbReference type="InterPro" id="IPR001711">
    <property type="entry name" value="PLipase_C_Pinositol-sp_Y"/>
</dbReference>
<keyword evidence="10" id="KW-0812">Transmembrane</keyword>
<dbReference type="InterPro" id="IPR005225">
    <property type="entry name" value="Small_GTP-bd"/>
</dbReference>
<dbReference type="EMBL" id="CAAKMV010000125">
    <property type="protein sequence ID" value="VIO56546.1"/>
    <property type="molecule type" value="Genomic_DNA"/>
</dbReference>
<dbReference type="PROSITE" id="PS51420">
    <property type="entry name" value="RHO"/>
    <property type="match status" value="1"/>
</dbReference>
<evidence type="ECO:0000256" key="2">
    <source>
        <dbReference type="ARBA" id="ARBA00012368"/>
    </source>
</evidence>
<dbReference type="InterPro" id="IPR001192">
    <property type="entry name" value="PI-PLC_fam"/>
</dbReference>
<keyword evidence="5 8" id="KW-0442">Lipid degradation</keyword>
<dbReference type="PROSITE" id="PS51421">
    <property type="entry name" value="RAS"/>
    <property type="match status" value="1"/>
</dbReference>
<keyword evidence="3" id="KW-0547">Nucleotide-binding</keyword>
<feature type="domain" description="PI-PLC Y-box" evidence="11">
    <location>
        <begin position="904"/>
        <end position="985"/>
    </location>
</feature>
<dbReference type="Gene3D" id="3.20.20.190">
    <property type="entry name" value="Phosphatidylinositol (PI) phosphodiesterase"/>
    <property type="match status" value="1"/>
</dbReference>
<evidence type="ECO:0000256" key="6">
    <source>
        <dbReference type="ARBA" id="ARBA00023098"/>
    </source>
</evidence>
<feature type="compositionally biased region" description="Basic and acidic residues" evidence="9">
    <location>
        <begin position="831"/>
        <end position="849"/>
    </location>
</feature>
<organism evidence="12">
    <name type="scientific">Gibberella zeae</name>
    <name type="common">Wheat head blight fungus</name>
    <name type="synonym">Fusarium graminearum</name>
    <dbReference type="NCBI Taxonomy" id="5518"/>
    <lineage>
        <taxon>Eukaryota</taxon>
        <taxon>Fungi</taxon>
        <taxon>Dikarya</taxon>
        <taxon>Ascomycota</taxon>
        <taxon>Pezizomycotina</taxon>
        <taxon>Sordariomycetes</taxon>
        <taxon>Hypocreomycetidae</taxon>
        <taxon>Hypocreales</taxon>
        <taxon>Nectriaceae</taxon>
        <taxon>Fusarium</taxon>
    </lineage>
</organism>
<dbReference type="GO" id="GO:0016020">
    <property type="term" value="C:membrane"/>
    <property type="evidence" value="ECO:0007669"/>
    <property type="project" value="UniProtKB-SubCell"/>
</dbReference>
<feature type="transmembrane region" description="Helical" evidence="10">
    <location>
        <begin position="429"/>
        <end position="451"/>
    </location>
</feature>
<evidence type="ECO:0000256" key="1">
    <source>
        <dbReference type="ARBA" id="ARBA00004370"/>
    </source>
</evidence>
<keyword evidence="10" id="KW-1133">Transmembrane helix</keyword>
<dbReference type="InterPro" id="IPR000909">
    <property type="entry name" value="PLipase_C_PInositol-sp_X_dom"/>
</dbReference>
<dbReference type="SMART" id="SM00149">
    <property type="entry name" value="PLCYc"/>
    <property type="match status" value="1"/>
</dbReference>
<dbReference type="InterPro" id="IPR027417">
    <property type="entry name" value="P-loop_NTPase"/>
</dbReference>
<accession>A0A4E9DES2</accession>
<evidence type="ECO:0000256" key="8">
    <source>
        <dbReference type="RuleBase" id="RU361133"/>
    </source>
</evidence>
<dbReference type="SMART" id="SM00174">
    <property type="entry name" value="RHO"/>
    <property type="match status" value="1"/>
</dbReference>
<feature type="transmembrane region" description="Helical" evidence="10">
    <location>
        <begin position="383"/>
        <end position="402"/>
    </location>
</feature>
<dbReference type="InterPro" id="IPR017946">
    <property type="entry name" value="PLC-like_Pdiesterase_TIM-brl"/>
</dbReference>
<evidence type="ECO:0000259" key="11">
    <source>
        <dbReference type="PROSITE" id="PS50008"/>
    </source>
</evidence>
<dbReference type="Pfam" id="PF00388">
    <property type="entry name" value="PI-PLC-X"/>
    <property type="match status" value="1"/>
</dbReference>
<feature type="transmembrane region" description="Helical" evidence="10">
    <location>
        <begin position="180"/>
        <end position="201"/>
    </location>
</feature>
<dbReference type="Pfam" id="PF00387">
    <property type="entry name" value="PI-PLC-Y"/>
    <property type="match status" value="1"/>
</dbReference>
<feature type="transmembrane region" description="Helical" evidence="10">
    <location>
        <begin position="308"/>
        <end position="329"/>
    </location>
</feature>
<dbReference type="GO" id="GO:0004435">
    <property type="term" value="F:phosphatidylinositol-4,5-bisphosphate phospholipase C activity"/>
    <property type="evidence" value="ECO:0007669"/>
    <property type="project" value="UniProtKB-EC"/>
</dbReference>
<feature type="transmembrane region" description="Helical" evidence="10">
    <location>
        <begin position="512"/>
        <end position="535"/>
    </location>
</feature>
<gene>
    <name evidence="12" type="ORF">FUG_LOCUS220784</name>
</gene>
<dbReference type="Gene3D" id="2.60.40.150">
    <property type="entry name" value="C2 domain"/>
    <property type="match status" value="1"/>
</dbReference>
<evidence type="ECO:0000256" key="5">
    <source>
        <dbReference type="ARBA" id="ARBA00022963"/>
    </source>
</evidence>
<dbReference type="PRINTS" id="PR00390">
    <property type="entry name" value="PHPHLIPASEC"/>
</dbReference>
<keyword evidence="4 8" id="KW-0378">Hydrolase</keyword>
<dbReference type="CDD" id="cd08598">
    <property type="entry name" value="PI-PLC1c_yeast"/>
    <property type="match status" value="1"/>
</dbReference>
<feature type="transmembrane region" description="Helical" evidence="10">
    <location>
        <begin position="350"/>
        <end position="371"/>
    </location>
</feature>
<dbReference type="Gene3D" id="3.40.50.300">
    <property type="entry name" value="P-loop containing nucleotide triphosphate hydrolases"/>
    <property type="match status" value="1"/>
</dbReference>
<dbReference type="SMART" id="SM00173">
    <property type="entry name" value="RAS"/>
    <property type="match status" value="1"/>
</dbReference>
<dbReference type="SMART" id="SM00148">
    <property type="entry name" value="PLCXc"/>
    <property type="match status" value="1"/>
</dbReference>
<feature type="transmembrane region" description="Helical" evidence="10">
    <location>
        <begin position="471"/>
        <end position="491"/>
    </location>
</feature>
<feature type="region of interest" description="Disordered" evidence="9">
    <location>
        <begin position="828"/>
        <end position="867"/>
    </location>
</feature>
<dbReference type="EC" id="3.1.4.11" evidence="2 8"/>
<dbReference type="SMART" id="SM00175">
    <property type="entry name" value="RAB"/>
    <property type="match status" value="1"/>
</dbReference>
<dbReference type="GO" id="GO:0016042">
    <property type="term" value="P:lipid catabolic process"/>
    <property type="evidence" value="ECO:0007669"/>
    <property type="project" value="UniProtKB-KW"/>
</dbReference>
<dbReference type="PANTHER" id="PTHR10336:SF36">
    <property type="entry name" value="1-PHOSPHATIDYLINOSITOL 4,5-BISPHOSPHATE PHOSPHODIESTERASE BETA-4"/>
    <property type="match status" value="1"/>
</dbReference>
<evidence type="ECO:0000256" key="10">
    <source>
        <dbReference type="SAM" id="Phobius"/>
    </source>
</evidence>